<dbReference type="EMBL" id="CM042889">
    <property type="protein sequence ID" value="KAI4320521.1"/>
    <property type="molecule type" value="Genomic_DNA"/>
</dbReference>
<proteinExistence type="predicted"/>
<evidence type="ECO:0000313" key="2">
    <source>
        <dbReference type="Proteomes" id="UP001057402"/>
    </source>
</evidence>
<keyword evidence="2" id="KW-1185">Reference proteome</keyword>
<name>A0ACB9MCC5_9MYRT</name>
<gene>
    <name evidence="1" type="ORF">MLD38_033992</name>
</gene>
<protein>
    <submittedName>
        <fullName evidence="1">Uncharacterized protein</fullName>
    </submittedName>
</protein>
<dbReference type="Proteomes" id="UP001057402">
    <property type="component" value="Chromosome 10"/>
</dbReference>
<sequence>MTSAIGWYGPLIDLSDAPANVGCFVQLVVAVHRFTPVQYKSPNGGDVIRMDFRVGDDTRPQFFVSIWQKHLMSSAAPGDVILLQNVKIVKFGHGVEARTVHCSSIVRLVHPHELLSGEVDELLQKCKVGIAAKDKLKKVIGWVKTNGSVHLKRQQLSRNWKPEEECRDCNSLAELLHQSNLYKATFHASIGEIFLPLHSTTAHEVEKEMMFISCRLDSIHGTSLAEDFICTGCQLCGSPLGLHSRDPTGKHGSDLLYCDKSPNRLHAIGLIFRPFLLYVWDDMDCLPLLVRNKAAEILFGNIRADRLHDCIKGKLPQYKSGFMSLPEHHSNGHRSPTGESTHNKRKSSKGIDLHYVWMVMMKAMLQPQKNSPLKFETTINNATNKDEERLEMVNVTMPCFKSINNMYVSICDCCN</sequence>
<organism evidence="1 2">
    <name type="scientific">Melastoma candidum</name>
    <dbReference type="NCBI Taxonomy" id="119954"/>
    <lineage>
        <taxon>Eukaryota</taxon>
        <taxon>Viridiplantae</taxon>
        <taxon>Streptophyta</taxon>
        <taxon>Embryophyta</taxon>
        <taxon>Tracheophyta</taxon>
        <taxon>Spermatophyta</taxon>
        <taxon>Magnoliopsida</taxon>
        <taxon>eudicotyledons</taxon>
        <taxon>Gunneridae</taxon>
        <taxon>Pentapetalae</taxon>
        <taxon>rosids</taxon>
        <taxon>malvids</taxon>
        <taxon>Myrtales</taxon>
        <taxon>Melastomataceae</taxon>
        <taxon>Melastomatoideae</taxon>
        <taxon>Melastomateae</taxon>
        <taxon>Melastoma</taxon>
    </lineage>
</organism>
<reference evidence="2" key="1">
    <citation type="journal article" date="2023" name="Front. Plant Sci.">
        <title>Chromosomal-level genome assembly of Melastoma candidum provides insights into trichome evolution.</title>
        <authorList>
            <person name="Zhong Y."/>
            <person name="Wu W."/>
            <person name="Sun C."/>
            <person name="Zou P."/>
            <person name="Liu Y."/>
            <person name="Dai S."/>
            <person name="Zhou R."/>
        </authorList>
    </citation>
    <scope>NUCLEOTIDE SEQUENCE [LARGE SCALE GENOMIC DNA]</scope>
</reference>
<accession>A0ACB9MCC5</accession>
<comment type="caution">
    <text evidence="1">The sequence shown here is derived from an EMBL/GenBank/DDBJ whole genome shotgun (WGS) entry which is preliminary data.</text>
</comment>
<evidence type="ECO:0000313" key="1">
    <source>
        <dbReference type="EMBL" id="KAI4320521.1"/>
    </source>
</evidence>